<dbReference type="Gene3D" id="3.30.1360.120">
    <property type="entry name" value="Probable tRNA modification gtpase trme, domain 1"/>
    <property type="match status" value="1"/>
</dbReference>
<evidence type="ECO:0000313" key="1">
    <source>
        <dbReference type="EMBL" id="WHO10593.1"/>
    </source>
</evidence>
<sequence length="183" mass="19650">MSDFKPDFKSGFRPTLRPPVLGKKAAIASTAIKLSPLPEGAIIHVLASPGTADMEVRLRSLAKGDVRAVSPGQWLIVGEEPLSHAEMKAFLAALEPQATGVDQSQGRVRIRIEGRMVERVLAKGTAVDLSTAAFPAGRSATTLIGHIAAHLTRLDGQVFEVVVLRGFAESLWDDLARMSLEFQ</sequence>
<dbReference type="Gene3D" id="3.30.70.1520">
    <property type="entry name" value="Heterotetrameric sarcosine oxidase"/>
    <property type="match status" value="1"/>
</dbReference>
<dbReference type="EMBL" id="CP080388">
    <property type="protein sequence ID" value="WHO10593.1"/>
    <property type="molecule type" value="Genomic_DNA"/>
</dbReference>
<dbReference type="RefSeq" id="WP_269698949.1">
    <property type="nucleotide sequence ID" value="NZ_CP080388.1"/>
</dbReference>
<accession>A0ABY8RU10</accession>
<dbReference type="Pfam" id="PF04268">
    <property type="entry name" value="SoxG"/>
    <property type="match status" value="1"/>
</dbReference>
<keyword evidence="2" id="KW-1185">Reference proteome</keyword>
<dbReference type="SUPFAM" id="SSF103025">
    <property type="entry name" value="Folate-binding domain"/>
    <property type="match status" value="1"/>
</dbReference>
<dbReference type="InterPro" id="IPR027266">
    <property type="entry name" value="TrmE/GcvT-like"/>
</dbReference>
<organism evidence="1 2">
    <name type="scientific">Agrobacterium cucumeris</name>
    <dbReference type="NCBI Taxonomy" id="2862866"/>
    <lineage>
        <taxon>Bacteria</taxon>
        <taxon>Pseudomonadati</taxon>
        <taxon>Pseudomonadota</taxon>
        <taxon>Alphaproteobacteria</taxon>
        <taxon>Hyphomicrobiales</taxon>
        <taxon>Rhizobiaceae</taxon>
        <taxon>Rhizobium/Agrobacterium group</taxon>
        <taxon>Agrobacterium</taxon>
    </lineage>
</organism>
<gene>
    <name evidence="1" type="ORF">KZ699_19015</name>
</gene>
<dbReference type="InterPro" id="IPR006280">
    <property type="entry name" value="SoxG_het"/>
</dbReference>
<dbReference type="InterPro" id="IPR007375">
    <property type="entry name" value="SoxG"/>
</dbReference>
<evidence type="ECO:0000313" key="2">
    <source>
        <dbReference type="Proteomes" id="UP001225611"/>
    </source>
</evidence>
<dbReference type="NCBIfam" id="TIGR01375">
    <property type="entry name" value="soxG"/>
    <property type="match status" value="1"/>
</dbReference>
<dbReference type="Proteomes" id="UP001225611">
    <property type="component" value="Chromosome 2"/>
</dbReference>
<reference evidence="1 2" key="1">
    <citation type="journal article" date="2023" name="Syst. Appl. Microbiol.">
        <title>Agrobacterium cucumeris sp. nov. isolated from crazy roots on cucumber (Cucumis sativus).</title>
        <authorList>
            <person name="Warabieda M."/>
            <person name="Kuzmanovic N."/>
            <person name="Trzcinski P."/>
            <person name="Pulawska J."/>
        </authorList>
    </citation>
    <scope>NUCLEOTIDE SEQUENCE [LARGE SCALE GENOMIC DNA]</scope>
    <source>
        <strain evidence="1 2">O132</strain>
    </source>
</reference>
<protein>
    <submittedName>
        <fullName evidence="1">Sarcosine oxidase subunit gamma</fullName>
    </submittedName>
</protein>
<proteinExistence type="predicted"/>
<name>A0ABY8RU10_9HYPH</name>